<organism evidence="10 11">
    <name type="scientific">Actinoplanes campanulatus</name>
    <dbReference type="NCBI Taxonomy" id="113559"/>
    <lineage>
        <taxon>Bacteria</taxon>
        <taxon>Bacillati</taxon>
        <taxon>Actinomycetota</taxon>
        <taxon>Actinomycetes</taxon>
        <taxon>Micromonosporales</taxon>
        <taxon>Micromonosporaceae</taxon>
        <taxon>Actinoplanes</taxon>
    </lineage>
</organism>
<evidence type="ECO:0000256" key="2">
    <source>
        <dbReference type="ARBA" id="ARBA00022475"/>
    </source>
</evidence>
<keyword evidence="2" id="KW-1003">Cell membrane</keyword>
<dbReference type="PANTHER" id="PTHR30572">
    <property type="entry name" value="MEMBRANE COMPONENT OF TRANSPORTER-RELATED"/>
    <property type="match status" value="1"/>
</dbReference>
<feature type="domain" description="ABC3 transporter permease C-terminal" evidence="9">
    <location>
        <begin position="221"/>
        <end position="339"/>
    </location>
</feature>
<protein>
    <submittedName>
        <fullName evidence="10">Putative ABC transport system permease protein</fullName>
    </submittedName>
</protein>
<dbReference type="Pfam" id="PF02687">
    <property type="entry name" value="FtsX"/>
    <property type="match status" value="2"/>
</dbReference>
<evidence type="ECO:0000256" key="8">
    <source>
        <dbReference type="SAM" id="Phobius"/>
    </source>
</evidence>
<proteinExistence type="inferred from homology"/>
<keyword evidence="11" id="KW-1185">Reference proteome</keyword>
<feature type="transmembrane region" description="Helical" evidence="8">
    <location>
        <begin position="359"/>
        <end position="378"/>
    </location>
</feature>
<feature type="transmembrane region" description="Helical" evidence="8">
    <location>
        <begin position="712"/>
        <end position="732"/>
    </location>
</feature>
<sequence>MLTRGRAGTFVAVLIGTFIVTTFLLLLTSGRPRVPDRFAGSAAVVQSPAPDNRPDEFAEPVPWPAETVASLVERLRAVPGVTGVTVDRDFYAQPVLDGRAVADSIHGHAWHGTDQAGAVVDRELGVAVGESMTLLTGAGPEQWLVTGHTDWPGVHLPEAAAGRLAPGVRAISVEGAADPVALQAAVGAYGTVLTGDERGLAEPRSDARTRWIGMQILTATAAVAGFACVFLVASTSAYEVNQRRCEIGLLRAVGATPRQVRAMLYRSALLLGAVASAVGLLLGSLAAVPLAAVLVAAGLEPAGYTVRWDPGVLAAALAVGPLLSLAGTMTAARRVSRVGPLEALRVAELEQRAMSRVRWAFGSVAGAAAVTAGAAAAASGDMREFGTYALLGAMALIAAFALLAPAVVPALIRMLLAPLSGVITTLARESARTAVRRTASTAAPVLFTVAFAVFVTGTVQTSNAAFDSERAATVPAGQILVPDGTPGLHDGVAPEAPLDTTAYLGQRAVTVIGDERVAQGTALVAGTETERGASVPGQVIVTFDDGSTETLRVTGTAPPGPFTSGLIVARDTVRKHDPSALAPAAYPAPDSAPGPGARKAAPADLARQIEAEDDRLIGVFTLLLLAVSAGAGAITVANTLLMTARHRRSDYRALRLAGATRGQVLRAVALETTLAVAIGSLLGGTAGLIAIAGSARSLSAQTGQDVPVLVSWPVLAATVLTCLLLAVGAATIPAARLVRRQSSAGLAT</sequence>
<feature type="transmembrane region" description="Helical" evidence="8">
    <location>
        <begin position="211"/>
        <end position="233"/>
    </location>
</feature>
<accession>A0A7W5FFI8</accession>
<comment type="caution">
    <text evidence="10">The sequence shown here is derived from an EMBL/GenBank/DDBJ whole genome shotgun (WGS) entry which is preliminary data.</text>
</comment>
<evidence type="ECO:0000256" key="6">
    <source>
        <dbReference type="ARBA" id="ARBA00038076"/>
    </source>
</evidence>
<reference evidence="10 11" key="1">
    <citation type="submission" date="2020-08" db="EMBL/GenBank/DDBJ databases">
        <title>Genomic Encyclopedia of Type Strains, Phase III (KMG-III): the genomes of soil and plant-associated and newly described type strains.</title>
        <authorList>
            <person name="Whitman W."/>
        </authorList>
    </citation>
    <scope>NUCLEOTIDE SEQUENCE [LARGE SCALE GENOMIC DNA]</scope>
    <source>
        <strain evidence="10 11">CECT 3287</strain>
    </source>
</reference>
<name>A0A7W5FFI8_9ACTN</name>
<evidence type="ECO:0000259" key="9">
    <source>
        <dbReference type="Pfam" id="PF02687"/>
    </source>
</evidence>
<keyword evidence="5 8" id="KW-0472">Membrane</keyword>
<dbReference type="EMBL" id="JACHXF010000009">
    <property type="protein sequence ID" value="MBB3096638.1"/>
    <property type="molecule type" value="Genomic_DNA"/>
</dbReference>
<gene>
    <name evidence="10" type="ORF">FHR83_004312</name>
</gene>
<feature type="region of interest" description="Disordered" evidence="7">
    <location>
        <begin position="580"/>
        <end position="600"/>
    </location>
</feature>
<feature type="transmembrane region" description="Helical" evidence="8">
    <location>
        <begin position="311"/>
        <end position="332"/>
    </location>
</feature>
<dbReference type="GO" id="GO:0022857">
    <property type="term" value="F:transmembrane transporter activity"/>
    <property type="evidence" value="ECO:0007669"/>
    <property type="project" value="TreeGrafter"/>
</dbReference>
<dbReference type="InterPro" id="IPR050250">
    <property type="entry name" value="Macrolide_Exporter_MacB"/>
</dbReference>
<evidence type="ECO:0000313" key="11">
    <source>
        <dbReference type="Proteomes" id="UP000590749"/>
    </source>
</evidence>
<keyword evidence="4 8" id="KW-1133">Transmembrane helix</keyword>
<dbReference type="Proteomes" id="UP000590749">
    <property type="component" value="Unassembled WGS sequence"/>
</dbReference>
<dbReference type="GO" id="GO:0005886">
    <property type="term" value="C:plasma membrane"/>
    <property type="evidence" value="ECO:0007669"/>
    <property type="project" value="UniProtKB-SubCell"/>
</dbReference>
<dbReference type="AlphaFoldDB" id="A0A7W5FFI8"/>
<evidence type="ECO:0000256" key="3">
    <source>
        <dbReference type="ARBA" id="ARBA00022692"/>
    </source>
</evidence>
<dbReference type="RefSeq" id="WP_183222097.1">
    <property type="nucleotide sequence ID" value="NZ_BMPW01000013.1"/>
</dbReference>
<dbReference type="PANTHER" id="PTHR30572:SF4">
    <property type="entry name" value="ABC TRANSPORTER PERMEASE YTRF"/>
    <property type="match status" value="1"/>
</dbReference>
<comment type="subcellular location">
    <subcellularLocation>
        <location evidence="1">Cell membrane</location>
        <topology evidence="1">Multi-pass membrane protein</topology>
    </subcellularLocation>
</comment>
<feature type="transmembrane region" description="Helical" evidence="8">
    <location>
        <begin position="664"/>
        <end position="692"/>
    </location>
</feature>
<feature type="transmembrane region" description="Helical" evidence="8">
    <location>
        <begin position="616"/>
        <end position="643"/>
    </location>
</feature>
<evidence type="ECO:0000256" key="7">
    <source>
        <dbReference type="SAM" id="MobiDB-lite"/>
    </source>
</evidence>
<keyword evidence="3 8" id="KW-0812">Transmembrane</keyword>
<feature type="transmembrane region" description="Helical" evidence="8">
    <location>
        <begin position="6"/>
        <end position="27"/>
    </location>
</feature>
<evidence type="ECO:0000256" key="5">
    <source>
        <dbReference type="ARBA" id="ARBA00023136"/>
    </source>
</evidence>
<evidence type="ECO:0000313" key="10">
    <source>
        <dbReference type="EMBL" id="MBB3096638.1"/>
    </source>
</evidence>
<dbReference type="InterPro" id="IPR003838">
    <property type="entry name" value="ABC3_permease_C"/>
</dbReference>
<feature type="transmembrane region" description="Helical" evidence="8">
    <location>
        <begin position="439"/>
        <end position="459"/>
    </location>
</feature>
<comment type="similarity">
    <text evidence="6">Belongs to the ABC-4 integral membrane protein family.</text>
</comment>
<evidence type="ECO:0000256" key="1">
    <source>
        <dbReference type="ARBA" id="ARBA00004651"/>
    </source>
</evidence>
<feature type="domain" description="ABC3 transporter permease C-terminal" evidence="9">
    <location>
        <begin position="624"/>
        <end position="740"/>
    </location>
</feature>
<feature type="transmembrane region" description="Helical" evidence="8">
    <location>
        <begin position="268"/>
        <end position="299"/>
    </location>
</feature>
<evidence type="ECO:0000256" key="4">
    <source>
        <dbReference type="ARBA" id="ARBA00022989"/>
    </source>
</evidence>